<proteinExistence type="predicted"/>
<dbReference type="GeneID" id="115621555"/>
<dbReference type="Gene3D" id="3.30.40.10">
    <property type="entry name" value="Zinc/RING finger domain, C3HC4 (zinc finger)"/>
    <property type="match status" value="1"/>
</dbReference>
<keyword evidence="1 3" id="KW-0863">Zinc-finger</keyword>
<sequence length="226" mass="24841">MNEERDLAPEPPVADQPVEVAVVVVANIGGPPTSEGAQEPATASEPADMEEGEPADLDAPPPSKKRKRSNSDEDDGMTCPICFDSWEVSGEHRLVSLRCGHLFGESCLRRCLTQRRRRPAVKMCPVCKTKATTRDIRHIYARSLQAIDRSEVHRLRSELAAERRRTEHLLTNLNDEKMAHIQTLKKFRSLVRENEQLRACLSGGGLGEAAASLSGPLDHDPGHPAG</sequence>
<organism evidence="6 7">
    <name type="scientific">Drosophila lebanonensis</name>
    <name type="common">Fruit fly</name>
    <name type="synonym">Scaptodrosophila lebanonensis</name>
    <dbReference type="NCBI Taxonomy" id="7225"/>
    <lineage>
        <taxon>Eukaryota</taxon>
        <taxon>Metazoa</taxon>
        <taxon>Ecdysozoa</taxon>
        <taxon>Arthropoda</taxon>
        <taxon>Hexapoda</taxon>
        <taxon>Insecta</taxon>
        <taxon>Pterygota</taxon>
        <taxon>Neoptera</taxon>
        <taxon>Endopterygota</taxon>
        <taxon>Diptera</taxon>
        <taxon>Brachycera</taxon>
        <taxon>Muscomorpha</taxon>
        <taxon>Ephydroidea</taxon>
        <taxon>Drosophilidae</taxon>
        <taxon>Scaptodrosophila</taxon>
    </lineage>
</organism>
<protein>
    <submittedName>
        <fullName evidence="7">E3 ubiquitin-protein ligase RFWD3-like</fullName>
    </submittedName>
</protein>
<dbReference type="PANTHER" id="PTHR16047">
    <property type="entry name" value="RFWD3 PROTEIN"/>
    <property type="match status" value="1"/>
</dbReference>
<dbReference type="AlphaFoldDB" id="A0A6J2T2D8"/>
<reference evidence="7" key="1">
    <citation type="submission" date="2025-08" db="UniProtKB">
        <authorList>
            <consortium name="RefSeq"/>
        </authorList>
    </citation>
    <scope>IDENTIFICATION</scope>
    <source>
        <strain evidence="7">11010-0011.00</strain>
        <tissue evidence="7">Whole body</tissue>
    </source>
</reference>
<dbReference type="SUPFAM" id="SSF57850">
    <property type="entry name" value="RING/U-box"/>
    <property type="match status" value="1"/>
</dbReference>
<accession>A0A6J2T2D8</accession>
<dbReference type="GO" id="GO:0005634">
    <property type="term" value="C:nucleus"/>
    <property type="evidence" value="ECO:0007669"/>
    <property type="project" value="InterPro"/>
</dbReference>
<evidence type="ECO:0000313" key="7">
    <source>
        <dbReference type="RefSeq" id="XP_030371086.1"/>
    </source>
</evidence>
<name>A0A6J2T2D8_DROLE</name>
<dbReference type="GO" id="GO:0036297">
    <property type="term" value="P:interstrand cross-link repair"/>
    <property type="evidence" value="ECO:0007669"/>
    <property type="project" value="InterPro"/>
</dbReference>
<gene>
    <name evidence="7" type="primary">LOC115621555</name>
</gene>
<dbReference type="OrthoDB" id="5600418at2759"/>
<evidence type="ECO:0000313" key="6">
    <source>
        <dbReference type="Proteomes" id="UP000504634"/>
    </source>
</evidence>
<dbReference type="SMART" id="SM00184">
    <property type="entry name" value="RING"/>
    <property type="match status" value="1"/>
</dbReference>
<evidence type="ECO:0000256" key="1">
    <source>
        <dbReference type="ARBA" id="ARBA00022771"/>
    </source>
</evidence>
<feature type="region of interest" description="Disordered" evidence="4">
    <location>
        <begin position="25"/>
        <end position="74"/>
    </location>
</feature>
<keyword evidence="6" id="KW-1185">Reference proteome</keyword>
<dbReference type="InterPro" id="IPR037381">
    <property type="entry name" value="RFWD3"/>
</dbReference>
<evidence type="ECO:0000256" key="3">
    <source>
        <dbReference type="PROSITE-ProRule" id="PRU00175"/>
    </source>
</evidence>
<evidence type="ECO:0000256" key="4">
    <source>
        <dbReference type="SAM" id="MobiDB-lite"/>
    </source>
</evidence>
<dbReference type="PANTHER" id="PTHR16047:SF7">
    <property type="entry name" value="E3 UBIQUITIN-PROTEIN LIGASE RFWD3"/>
    <property type="match status" value="1"/>
</dbReference>
<dbReference type="GO" id="GO:0004842">
    <property type="term" value="F:ubiquitin-protein transferase activity"/>
    <property type="evidence" value="ECO:0007669"/>
    <property type="project" value="InterPro"/>
</dbReference>
<dbReference type="GO" id="GO:0016567">
    <property type="term" value="P:protein ubiquitination"/>
    <property type="evidence" value="ECO:0007669"/>
    <property type="project" value="InterPro"/>
</dbReference>
<keyword evidence="1 3" id="KW-0479">Metal-binding</keyword>
<dbReference type="RefSeq" id="XP_030371086.1">
    <property type="nucleotide sequence ID" value="XM_030515226.1"/>
</dbReference>
<dbReference type="InterPro" id="IPR001841">
    <property type="entry name" value="Znf_RING"/>
</dbReference>
<dbReference type="Proteomes" id="UP000504634">
    <property type="component" value="Unplaced"/>
</dbReference>
<evidence type="ECO:0000256" key="2">
    <source>
        <dbReference type="ARBA" id="ARBA00022833"/>
    </source>
</evidence>
<dbReference type="InterPro" id="IPR013083">
    <property type="entry name" value="Znf_RING/FYVE/PHD"/>
</dbReference>
<keyword evidence="2" id="KW-0862">Zinc</keyword>
<dbReference type="GO" id="GO:0008270">
    <property type="term" value="F:zinc ion binding"/>
    <property type="evidence" value="ECO:0007669"/>
    <property type="project" value="UniProtKB-KW"/>
</dbReference>
<dbReference type="PROSITE" id="PS50089">
    <property type="entry name" value="ZF_RING_2"/>
    <property type="match status" value="1"/>
</dbReference>
<dbReference type="CDD" id="cd16450">
    <property type="entry name" value="mRING-C3HGC3_RFWD3"/>
    <property type="match status" value="1"/>
</dbReference>
<evidence type="ECO:0000259" key="5">
    <source>
        <dbReference type="PROSITE" id="PS50089"/>
    </source>
</evidence>
<feature type="compositionally biased region" description="Acidic residues" evidence="4">
    <location>
        <begin position="47"/>
        <end position="56"/>
    </location>
</feature>
<dbReference type="Pfam" id="PF13639">
    <property type="entry name" value="zf-RING_2"/>
    <property type="match status" value="1"/>
</dbReference>
<feature type="domain" description="RING-type" evidence="5">
    <location>
        <begin position="79"/>
        <end position="128"/>
    </location>
</feature>